<comment type="caution">
    <text evidence="1">The sequence shown here is derived from an EMBL/GenBank/DDBJ whole genome shotgun (WGS) entry which is preliminary data.</text>
</comment>
<dbReference type="PANTHER" id="PTHR39624:SF2">
    <property type="entry name" value="OSMC-LIKE PROTEIN"/>
    <property type="match status" value="1"/>
</dbReference>
<accession>A0ABT4KS42</accession>
<dbReference type="EMBL" id="JAPWGL010000001">
    <property type="protein sequence ID" value="MCZ4221742.1"/>
    <property type="molecule type" value="Genomic_DNA"/>
</dbReference>
<keyword evidence="2" id="KW-1185">Reference proteome</keyword>
<dbReference type="SUPFAM" id="SSF82784">
    <property type="entry name" value="OsmC-like"/>
    <property type="match status" value="1"/>
</dbReference>
<dbReference type="InterPro" id="IPR036102">
    <property type="entry name" value="OsmC/Ohrsf"/>
</dbReference>
<evidence type="ECO:0000313" key="1">
    <source>
        <dbReference type="EMBL" id="MCZ4221742.1"/>
    </source>
</evidence>
<reference evidence="1" key="1">
    <citation type="submission" date="2022-12" db="EMBL/GenBank/DDBJ databases">
        <title>Genome sequence of SJ11.</title>
        <authorList>
            <person name="Woo H."/>
        </authorList>
    </citation>
    <scope>NUCLEOTIDE SEQUENCE</scope>
    <source>
        <strain evidence="1">SJ11</strain>
    </source>
</reference>
<protein>
    <submittedName>
        <fullName evidence="1">OsmC family protein</fullName>
    </submittedName>
</protein>
<organism evidence="1 2">
    <name type="scientific">Pedobacter rhodius</name>
    <dbReference type="NCBI Taxonomy" id="3004098"/>
    <lineage>
        <taxon>Bacteria</taxon>
        <taxon>Pseudomonadati</taxon>
        <taxon>Bacteroidota</taxon>
        <taxon>Sphingobacteriia</taxon>
        <taxon>Sphingobacteriales</taxon>
        <taxon>Sphingobacteriaceae</taxon>
        <taxon>Pedobacter</taxon>
    </lineage>
</organism>
<sequence>MFHKILISINIGKFKLSNILNKMVKATINKEHYACSVTDGSHEIIIDEPIDLGGTNKGFAPKGLLMASLASCVAITLRMYIDRKQWEVEKIDVEVNLSIENAETIFVEEITCTGQLTDEQKLRLEDIASKCPVSKILTAGHEVRSKVL</sequence>
<dbReference type="InterPro" id="IPR003718">
    <property type="entry name" value="OsmC/Ohr_fam"/>
</dbReference>
<name>A0ABT4KS42_9SPHI</name>
<dbReference type="Proteomes" id="UP001144341">
    <property type="component" value="Unassembled WGS sequence"/>
</dbReference>
<dbReference type="Pfam" id="PF02566">
    <property type="entry name" value="OsmC"/>
    <property type="match status" value="1"/>
</dbReference>
<dbReference type="PANTHER" id="PTHR39624">
    <property type="entry name" value="PROTEIN INVOLVED IN RIMO-MEDIATED BETA-METHYLTHIOLATION OF RIBOSOMAL PROTEIN S12 YCAO"/>
    <property type="match status" value="1"/>
</dbReference>
<dbReference type="InterPro" id="IPR015946">
    <property type="entry name" value="KH_dom-like_a/b"/>
</dbReference>
<gene>
    <name evidence="1" type="ORF">O0931_00375</name>
</gene>
<dbReference type="Gene3D" id="3.30.300.20">
    <property type="match status" value="1"/>
</dbReference>
<evidence type="ECO:0000313" key="2">
    <source>
        <dbReference type="Proteomes" id="UP001144341"/>
    </source>
</evidence>
<dbReference type="RefSeq" id="WP_269413579.1">
    <property type="nucleotide sequence ID" value="NZ_JAPWGL010000001.1"/>
</dbReference>
<proteinExistence type="predicted"/>